<protein>
    <recommendedName>
        <fullName evidence="3">17 kDa surface antigen</fullName>
    </recommendedName>
</protein>
<dbReference type="EMBL" id="JAGRQC010000003">
    <property type="protein sequence ID" value="MBR0553245.1"/>
    <property type="molecule type" value="Genomic_DNA"/>
</dbReference>
<sequence>MRTAMLSAAAVALSLPAIPAAAAQHHHHHRHGPPPHAKAWGKRAHDAERYYAERHYRSGYRPIRLRRDMRVYRGYDGRYYCRRSDGTTGLIVGAALGGLLGNQLGRGDSTLLTTVIGAGAGGLIGREIDRGKVVCR</sequence>
<evidence type="ECO:0000256" key="5">
    <source>
        <dbReference type="ARBA" id="ARBA00023288"/>
    </source>
</evidence>
<dbReference type="PANTHER" id="PTHR35603">
    <property type="match status" value="1"/>
</dbReference>
<evidence type="ECO:0000256" key="1">
    <source>
        <dbReference type="ARBA" id="ARBA00004459"/>
    </source>
</evidence>
<dbReference type="Pfam" id="PF05433">
    <property type="entry name" value="Rick_17kDa_Anti"/>
    <property type="match status" value="1"/>
</dbReference>
<proteinExistence type="inferred from homology"/>
<evidence type="ECO:0000256" key="2">
    <source>
        <dbReference type="ARBA" id="ARBA00008681"/>
    </source>
</evidence>
<evidence type="ECO:0000259" key="7">
    <source>
        <dbReference type="Pfam" id="PF05433"/>
    </source>
</evidence>
<evidence type="ECO:0000256" key="6">
    <source>
        <dbReference type="SAM" id="SignalP"/>
    </source>
</evidence>
<keyword evidence="4" id="KW-0472">Membrane</keyword>
<feature type="domain" description="Glycine zipper 2TM" evidence="7">
    <location>
        <begin position="89"/>
        <end position="128"/>
    </location>
</feature>
<feature type="chain" id="PRO_5035783166" description="17 kDa surface antigen" evidence="6">
    <location>
        <begin position="23"/>
        <end position="136"/>
    </location>
</feature>
<dbReference type="RefSeq" id="WP_284054483.1">
    <property type="nucleotide sequence ID" value="NZ_JAGRQC010000003.1"/>
</dbReference>
<organism evidence="8 9">
    <name type="scientific">Stakelama marina</name>
    <dbReference type="NCBI Taxonomy" id="2826939"/>
    <lineage>
        <taxon>Bacteria</taxon>
        <taxon>Pseudomonadati</taxon>
        <taxon>Pseudomonadota</taxon>
        <taxon>Alphaproteobacteria</taxon>
        <taxon>Sphingomonadales</taxon>
        <taxon>Sphingomonadaceae</taxon>
        <taxon>Stakelama</taxon>
    </lineage>
</organism>
<evidence type="ECO:0000256" key="4">
    <source>
        <dbReference type="ARBA" id="ARBA00023136"/>
    </source>
</evidence>
<dbReference type="InterPro" id="IPR051407">
    <property type="entry name" value="Bact_OM_lipoprot/Surf_antigen"/>
</dbReference>
<keyword evidence="9" id="KW-1185">Reference proteome</keyword>
<dbReference type="AlphaFoldDB" id="A0A8T4IJF1"/>
<name>A0A8T4IJF1_9SPHN</name>
<gene>
    <name evidence="8" type="ORF">J7S20_12075</name>
</gene>
<evidence type="ECO:0000256" key="3">
    <source>
        <dbReference type="ARBA" id="ARBA00015281"/>
    </source>
</evidence>
<comment type="similarity">
    <text evidence="2">Belongs to the rickettsiale 17 kDa surface antigen family.</text>
</comment>
<dbReference type="PANTHER" id="PTHR35603:SF2">
    <property type="entry name" value="OUTER MEMBRANE LIPOPROTEIN"/>
    <property type="match status" value="1"/>
</dbReference>
<reference evidence="8" key="1">
    <citation type="submission" date="2021-04" db="EMBL/GenBank/DDBJ databases">
        <title>Ouciella asimina sp. nov., isolated from the surface seawater in the hydrothermal field of Okinawa Trough.</title>
        <authorList>
            <person name="Shuang W."/>
        </authorList>
    </citation>
    <scope>NUCLEOTIDE SEQUENCE</scope>
    <source>
        <strain evidence="8">LXI357</strain>
    </source>
</reference>
<dbReference type="GO" id="GO:0009279">
    <property type="term" value="C:cell outer membrane"/>
    <property type="evidence" value="ECO:0007669"/>
    <property type="project" value="UniProtKB-SubCell"/>
</dbReference>
<dbReference type="Proteomes" id="UP000676996">
    <property type="component" value="Unassembled WGS sequence"/>
</dbReference>
<accession>A0A8T4IJF1</accession>
<feature type="signal peptide" evidence="6">
    <location>
        <begin position="1"/>
        <end position="22"/>
    </location>
</feature>
<keyword evidence="5" id="KW-0449">Lipoprotein</keyword>
<comment type="caution">
    <text evidence="8">The sequence shown here is derived from an EMBL/GenBank/DDBJ whole genome shotgun (WGS) entry which is preliminary data.</text>
</comment>
<evidence type="ECO:0000313" key="8">
    <source>
        <dbReference type="EMBL" id="MBR0553245.1"/>
    </source>
</evidence>
<evidence type="ECO:0000313" key="9">
    <source>
        <dbReference type="Proteomes" id="UP000676996"/>
    </source>
</evidence>
<keyword evidence="6" id="KW-0732">Signal</keyword>
<dbReference type="InterPro" id="IPR008816">
    <property type="entry name" value="Gly_zipper_2TM_dom"/>
</dbReference>
<comment type="subcellular location">
    <subcellularLocation>
        <location evidence="1">Cell outer membrane</location>
        <topology evidence="1">Lipid-anchor</topology>
    </subcellularLocation>
</comment>